<evidence type="ECO:0000259" key="1">
    <source>
        <dbReference type="Pfam" id="PF25816"/>
    </source>
</evidence>
<evidence type="ECO:0000313" key="3">
    <source>
        <dbReference type="Proteomes" id="UP001344817"/>
    </source>
</evidence>
<name>A0ABU7MMP0_9BACT</name>
<feature type="domain" description="RamC N-terminal" evidence="1">
    <location>
        <begin position="26"/>
        <end position="140"/>
    </location>
</feature>
<dbReference type="InterPro" id="IPR011009">
    <property type="entry name" value="Kinase-like_dom_sf"/>
</dbReference>
<dbReference type="Pfam" id="PF05147">
    <property type="entry name" value="LANC_like"/>
    <property type="match status" value="1"/>
</dbReference>
<proteinExistence type="predicted"/>
<dbReference type="SUPFAM" id="SSF158745">
    <property type="entry name" value="LanC-like"/>
    <property type="match status" value="1"/>
</dbReference>
<dbReference type="Pfam" id="PF25816">
    <property type="entry name" value="RamC_N"/>
    <property type="match status" value="1"/>
</dbReference>
<reference evidence="2" key="1">
    <citation type="submission" date="2024-01" db="EMBL/GenBank/DDBJ databases">
        <title>Genome sequence of Mycoplasma ciconiae type strain DSM 25251.</title>
        <authorList>
            <person name="Spergser J."/>
        </authorList>
    </citation>
    <scope>NUCLEOTIDE SEQUENCE [LARGE SCALE GENOMIC DNA]</scope>
    <source>
        <strain evidence="2">DSM 25251</strain>
    </source>
</reference>
<dbReference type="InterPro" id="IPR057929">
    <property type="entry name" value="RamC_N"/>
</dbReference>
<protein>
    <submittedName>
        <fullName evidence="2">Lanthionine synthetase LanC family protein</fullName>
    </submittedName>
</protein>
<dbReference type="RefSeq" id="WP_330500665.1">
    <property type="nucleotide sequence ID" value="NZ_JAZDWZ010000004.1"/>
</dbReference>
<dbReference type="InterPro" id="IPR007822">
    <property type="entry name" value="LANC-like"/>
</dbReference>
<organism evidence="2 3">
    <name type="scientific">Mycoplasmopsis ciconiae</name>
    <dbReference type="NCBI Taxonomy" id="561067"/>
    <lineage>
        <taxon>Bacteria</taxon>
        <taxon>Bacillati</taxon>
        <taxon>Mycoplasmatota</taxon>
        <taxon>Mycoplasmoidales</taxon>
        <taxon>Metamycoplasmataceae</taxon>
        <taxon>Mycoplasmopsis</taxon>
    </lineage>
</organism>
<dbReference type="Gene3D" id="1.50.10.20">
    <property type="match status" value="1"/>
</dbReference>
<dbReference type="SUPFAM" id="SSF56112">
    <property type="entry name" value="Protein kinase-like (PK-like)"/>
    <property type="match status" value="1"/>
</dbReference>
<comment type="caution">
    <text evidence="2">The sequence shown here is derived from an EMBL/GenBank/DDBJ whole genome shotgun (WGS) entry which is preliminary data.</text>
</comment>
<evidence type="ECO:0000313" key="2">
    <source>
        <dbReference type="EMBL" id="MEE3928251.1"/>
    </source>
</evidence>
<gene>
    <name evidence="2" type="ORF">V2E24_01500</name>
</gene>
<dbReference type="Proteomes" id="UP001344817">
    <property type="component" value="Unassembled WGS sequence"/>
</dbReference>
<keyword evidence="3" id="KW-1185">Reference proteome</keyword>
<accession>A0ABU7MMP0</accession>
<dbReference type="EMBL" id="JAZDWZ010000004">
    <property type="protein sequence ID" value="MEE3928251.1"/>
    <property type="molecule type" value="Genomic_DNA"/>
</dbReference>
<sequence>MYTQTIDKNQLSDKNMFEDQNRIYYLKSKNKEIGNKWKIYISANLDNAPYIIKRVFDYIKNKEYDFSFFKNPDIFKKTITDDSPKKRNGELITIYTNEQQNTINVLSDLYKILQGYEGIKIDDVHDYQDSQVIFYEYANLGKSFDLFPKNPRIIYKDKINNEYEITKVISENISTCVYEAKKDDVTYILKKAKKFTYDYTGYLASDSLLRGMNNYTQNRKKEHYPQFIDNFWWDDDYYTVWQKMSGYNLKDYIYDESGNIDQQKLYQIVMKLIDFYDYNNTNFSLNDHSIDNFLFNDKNNIIYFTKLETCYTSTMPEYIYFEKNPLKTKPNSTFLTINNKKDKIWFHDDQEKVKFGLLIIDLISGISKTLDYNKNIYLVLEQFKNYILDNDLNYGYYEVANDLTTVQKNSYYQLRQKINKYLTKSPTKEPTPKINYLPVLQSFLSKINEDKNDYSLYNLYLCLTKKKTLFGPKIIVSNDKPTNIDKLIINKNQVNLIFGNNLNKLFSIVFDKTSSISDINEEIKKILQNNRVIYQGQYFLKDNNDKYENSLYNGSAGLVLILLYLKLKFSLKEYDQVIINISKALIKSQNTNLSFKNGRIGILFVLFMVNQHLQLFTKSDFINFINQFKYFVSPEEVLNDEEGNIWEDNLSVITLKDLLSKI</sequence>